<reference evidence="6" key="1">
    <citation type="submission" date="2019-09" db="EMBL/GenBank/DDBJ databases">
        <authorList>
            <person name="Zhang L."/>
        </authorList>
    </citation>
    <scope>NUCLEOTIDE SEQUENCE</scope>
</reference>
<dbReference type="InterPro" id="IPR003448">
    <property type="entry name" value="Mopterin_biosynth_MoaE"/>
</dbReference>
<evidence type="ECO:0000256" key="1">
    <source>
        <dbReference type="ARBA" id="ARBA00022490"/>
    </source>
</evidence>
<dbReference type="InterPro" id="IPR036563">
    <property type="entry name" value="MoaE_sf"/>
</dbReference>
<dbReference type="AlphaFoldDB" id="A0A5K0Z3F7"/>
<dbReference type="PANTHER" id="PTHR23404">
    <property type="entry name" value="MOLYBDOPTERIN SYNTHASE RELATED"/>
    <property type="match status" value="1"/>
</dbReference>
<comment type="catalytic activity">
    <reaction evidence="4">
        <text>2 [molybdopterin-synthase sulfur-carrier protein]-C-terminal-Gly-aminoethanethioate + cyclic pyranopterin phosphate + H2O = molybdopterin + 2 [molybdopterin-synthase sulfur-carrier protein]-C-terminal Gly-Gly + 2 H(+)</text>
        <dbReference type="Rhea" id="RHEA:26333"/>
        <dbReference type="Rhea" id="RHEA-COMP:12202"/>
        <dbReference type="Rhea" id="RHEA-COMP:19907"/>
        <dbReference type="ChEBI" id="CHEBI:15377"/>
        <dbReference type="ChEBI" id="CHEBI:15378"/>
        <dbReference type="ChEBI" id="CHEBI:58698"/>
        <dbReference type="ChEBI" id="CHEBI:59648"/>
        <dbReference type="ChEBI" id="CHEBI:90778"/>
        <dbReference type="ChEBI" id="CHEBI:232372"/>
        <dbReference type="EC" id="2.8.1.12"/>
    </reaction>
</comment>
<evidence type="ECO:0000256" key="4">
    <source>
        <dbReference type="HAMAP-Rule" id="MF_03052"/>
    </source>
</evidence>
<dbReference type="UniPathway" id="UPA00344"/>
<gene>
    <name evidence="6" type="ORF">NYM_LOCUS9298</name>
</gene>
<evidence type="ECO:0000256" key="2">
    <source>
        <dbReference type="ARBA" id="ARBA00022679"/>
    </source>
</evidence>
<dbReference type="Gene3D" id="3.90.1170.40">
    <property type="entry name" value="Molybdopterin biosynthesis MoaE subunit"/>
    <property type="match status" value="1"/>
</dbReference>
<evidence type="ECO:0000256" key="3">
    <source>
        <dbReference type="ARBA" id="ARBA00023150"/>
    </source>
</evidence>
<keyword evidence="1 4" id="KW-0963">Cytoplasm</keyword>
<dbReference type="SUPFAM" id="SSF54690">
    <property type="entry name" value="Molybdopterin synthase subunit MoaE"/>
    <property type="match status" value="1"/>
</dbReference>
<accession>A0A5K0Z3F7</accession>
<comment type="similarity">
    <text evidence="4">Belongs to the MoaE family. MOCS2B subfamily.</text>
</comment>
<sequence>MAAQNPSAEPEESGGEGGGEEDLTLVEILEDSVPIDIAKHMRFVRHHSCGAIATFAGTTRSTFAGKAVLRLIYEAYAPMAVKRLLSIASASRSRWPVRSVSIAHRLGTVAVGEESVFIAVSSVHRDASLAAVRFIIDEIKASVPIWKKEVFVDGEVWKENSEFFRFRETAGEGQIGSDDGKDKSVNSDKSRGCSCHTKVKVTEYS</sequence>
<comment type="pathway">
    <text evidence="4">Cofactor biosynthesis; molybdopterin biosynthesis.</text>
</comment>
<organism evidence="6">
    <name type="scientific">Nymphaea colorata</name>
    <name type="common">pocket water lily</name>
    <dbReference type="NCBI Taxonomy" id="210225"/>
    <lineage>
        <taxon>Eukaryota</taxon>
        <taxon>Viridiplantae</taxon>
        <taxon>Streptophyta</taxon>
        <taxon>Embryophyta</taxon>
        <taxon>Tracheophyta</taxon>
        <taxon>Spermatophyta</taxon>
        <taxon>Magnoliopsida</taxon>
        <taxon>Nymphaeales</taxon>
        <taxon>Nymphaeaceae</taxon>
        <taxon>Nymphaea</taxon>
    </lineage>
</organism>
<dbReference type="EC" id="2.8.1.12" evidence="4"/>
<keyword evidence="3 4" id="KW-0501">Molybdenum cofactor biosynthesis</keyword>
<comment type="subcellular location">
    <subcellularLocation>
        <location evidence="4">Cytoplasm</location>
    </subcellularLocation>
</comment>
<dbReference type="Gramene" id="NC13G0025600.1">
    <property type="protein sequence ID" value="NC13G0025600.1:cds"/>
    <property type="gene ID" value="NC13G0025600"/>
</dbReference>
<feature type="compositionally biased region" description="Acidic residues" evidence="5">
    <location>
        <begin position="9"/>
        <end position="20"/>
    </location>
</feature>
<dbReference type="Pfam" id="PF02391">
    <property type="entry name" value="MoaE"/>
    <property type="match status" value="1"/>
</dbReference>
<dbReference type="GO" id="GO:0006777">
    <property type="term" value="P:Mo-molybdopterin cofactor biosynthetic process"/>
    <property type="evidence" value="ECO:0007669"/>
    <property type="project" value="UniProtKB-UniRule"/>
</dbReference>
<feature type="binding site" evidence="4">
    <location>
        <begin position="147"/>
        <end position="149"/>
    </location>
    <ligand>
        <name>substrate</name>
    </ligand>
</feature>
<protein>
    <recommendedName>
        <fullName evidence="4">Molybdopterin synthase catalytic subunit</fullName>
        <ecNumber evidence="4">2.8.1.12</ecNumber>
    </recommendedName>
    <alternativeName>
        <fullName evidence="4">Molybdenum cofactor synthesis protein 2 large subunit</fullName>
    </alternativeName>
    <alternativeName>
        <fullName evidence="4">Molybdenum cofactor synthesis protein 2B</fullName>
        <shortName evidence="4">MOCS2B</shortName>
    </alternativeName>
</protein>
<evidence type="ECO:0000313" key="6">
    <source>
        <dbReference type="EMBL" id="VVV83868.1"/>
    </source>
</evidence>
<keyword evidence="2 4" id="KW-0808">Transferase</keyword>
<feature type="region of interest" description="Disordered" evidence="5">
    <location>
        <begin position="172"/>
        <end position="193"/>
    </location>
</feature>
<proteinExistence type="inferred from homology"/>
<name>A0A5K0Z3F7_9MAGN</name>
<feature type="region of interest" description="Disordered" evidence="5">
    <location>
        <begin position="1"/>
        <end position="20"/>
    </location>
</feature>
<dbReference type="FunFam" id="3.90.1170.40:FF:000002">
    <property type="entry name" value="Molybdopterin synthase catalytic subunit"/>
    <property type="match status" value="1"/>
</dbReference>
<dbReference type="InterPro" id="IPR028888">
    <property type="entry name" value="MOCS2B_euk"/>
</dbReference>
<feature type="binding site" evidence="4">
    <location>
        <position position="140"/>
    </location>
    <ligand>
        <name>substrate</name>
    </ligand>
</feature>
<dbReference type="GO" id="GO:0030366">
    <property type="term" value="F:molybdopterin synthase activity"/>
    <property type="evidence" value="ECO:0007669"/>
    <property type="project" value="UniProtKB-UniRule"/>
</dbReference>
<dbReference type="HAMAP" id="MF_03052">
    <property type="entry name" value="MOC2B"/>
    <property type="match status" value="1"/>
</dbReference>
<dbReference type="EMBL" id="LR721778">
    <property type="protein sequence ID" value="VVV83868.1"/>
    <property type="molecule type" value="Genomic_DNA"/>
</dbReference>
<feature type="binding site" evidence="4">
    <location>
        <begin position="124"/>
        <end position="125"/>
    </location>
    <ligand>
        <name>substrate</name>
    </ligand>
</feature>
<dbReference type="GO" id="GO:1990140">
    <property type="term" value="C:molybdopterin synthase complex"/>
    <property type="evidence" value="ECO:0007669"/>
    <property type="project" value="UniProtKB-UniRule"/>
</dbReference>
<comment type="function">
    <text evidence="4">Catalytic subunit of the molybdopterin synthase complex, a complex that catalyzes the conversion of precursor Z into molybdopterin. Acts by mediating the incorporation of 2 sulfur atoms from thiocarboxylated MOCS2A into precursor Z to generate a dithiolene group.</text>
</comment>
<dbReference type="CDD" id="cd00756">
    <property type="entry name" value="MoaE"/>
    <property type="match status" value="1"/>
</dbReference>
<feature type="compositionally biased region" description="Basic and acidic residues" evidence="5">
    <location>
        <begin position="178"/>
        <end position="191"/>
    </location>
</feature>
<comment type="subunit">
    <text evidence="4">Heterotetramer; composed of 2 small (MOCS2A) and 2 large (MOCS2B) subunits.</text>
</comment>
<evidence type="ECO:0000256" key="5">
    <source>
        <dbReference type="SAM" id="MobiDB-lite"/>
    </source>
</evidence>